<dbReference type="EMBL" id="BAAAQD010000028">
    <property type="protein sequence ID" value="GAA1559247.1"/>
    <property type="molecule type" value="Genomic_DNA"/>
</dbReference>
<name>A0ABN2CIR3_9ACTN</name>
<evidence type="ECO:0000313" key="4">
    <source>
        <dbReference type="Proteomes" id="UP001501470"/>
    </source>
</evidence>
<feature type="compositionally biased region" description="Basic and acidic residues" evidence="1">
    <location>
        <begin position="319"/>
        <end position="329"/>
    </location>
</feature>
<keyword evidence="4" id="KW-1185">Reference proteome</keyword>
<evidence type="ECO:0000256" key="2">
    <source>
        <dbReference type="SAM" id="Phobius"/>
    </source>
</evidence>
<protein>
    <submittedName>
        <fullName evidence="3">Uncharacterized protein</fullName>
    </submittedName>
</protein>
<comment type="caution">
    <text evidence="3">The sequence shown here is derived from an EMBL/GenBank/DDBJ whole genome shotgun (WGS) entry which is preliminary data.</text>
</comment>
<feature type="region of interest" description="Disordered" evidence="1">
    <location>
        <begin position="256"/>
        <end position="333"/>
    </location>
</feature>
<dbReference type="RefSeq" id="WP_344511426.1">
    <property type="nucleotide sequence ID" value="NZ_BAAAQD010000028.1"/>
</dbReference>
<keyword evidence="2" id="KW-1133">Transmembrane helix</keyword>
<keyword evidence="2" id="KW-0812">Transmembrane</keyword>
<reference evidence="3 4" key="1">
    <citation type="journal article" date="2019" name="Int. J. Syst. Evol. Microbiol.">
        <title>The Global Catalogue of Microorganisms (GCM) 10K type strain sequencing project: providing services to taxonomists for standard genome sequencing and annotation.</title>
        <authorList>
            <consortium name="The Broad Institute Genomics Platform"/>
            <consortium name="The Broad Institute Genome Sequencing Center for Infectious Disease"/>
            <person name="Wu L."/>
            <person name="Ma J."/>
        </authorList>
    </citation>
    <scope>NUCLEOTIDE SEQUENCE [LARGE SCALE GENOMIC DNA]</scope>
    <source>
        <strain evidence="3 4">JCM 15933</strain>
    </source>
</reference>
<evidence type="ECO:0000256" key="1">
    <source>
        <dbReference type="SAM" id="MobiDB-lite"/>
    </source>
</evidence>
<evidence type="ECO:0000313" key="3">
    <source>
        <dbReference type="EMBL" id="GAA1559247.1"/>
    </source>
</evidence>
<feature type="compositionally biased region" description="Pro residues" evidence="1">
    <location>
        <begin position="285"/>
        <end position="308"/>
    </location>
</feature>
<keyword evidence="2" id="KW-0472">Membrane</keyword>
<organism evidence="3 4">
    <name type="scientific">Dactylosporangium maewongense</name>
    <dbReference type="NCBI Taxonomy" id="634393"/>
    <lineage>
        <taxon>Bacteria</taxon>
        <taxon>Bacillati</taxon>
        <taxon>Actinomycetota</taxon>
        <taxon>Actinomycetes</taxon>
        <taxon>Micromonosporales</taxon>
        <taxon>Micromonosporaceae</taxon>
        <taxon>Dactylosporangium</taxon>
    </lineage>
</organism>
<sequence>MSGQVHTMLFQWSEAKGFMTARSSLPRPEQELWYDRLLPRLSLPQGQYDTGSTCYLQYDDVMALLHRWPARDGHHRASTRTRALLGPPRLLTFADAVRVRTDAEPVEGIDGEGPFPGMPPGWRAASDDDATILAALEECHDRLVTFVAGLLTDGAAGRFAVVAPEQYRRALLWGAQHCFRPDECPPWTFSTAEAGVAGTDLPRIVFVPSEASSRGYGGDDLSWIDVNRPEYVDPLARDHAARVVDDALYRVAVPHRTAHNGRPPVPHSLPQAVPHSIPQAVPHSIPQPVPHPVPSSVPQPVPQQPPMPEQVSVPSGSPDAHRQAERPAKEPAVLRTEESEYAVFVLSLAIGSALFVLLLMYLGAAQ</sequence>
<proteinExistence type="predicted"/>
<feature type="transmembrane region" description="Helical" evidence="2">
    <location>
        <begin position="341"/>
        <end position="362"/>
    </location>
</feature>
<gene>
    <name evidence="3" type="ORF">GCM10009827_095310</name>
</gene>
<accession>A0ABN2CIR3</accession>
<dbReference type="Proteomes" id="UP001501470">
    <property type="component" value="Unassembled WGS sequence"/>
</dbReference>